<dbReference type="SUPFAM" id="SSF52821">
    <property type="entry name" value="Rhodanese/Cell cycle control phosphatase"/>
    <property type="match status" value="2"/>
</dbReference>
<keyword evidence="2" id="KW-0677">Repeat</keyword>
<evidence type="ECO:0000313" key="7">
    <source>
        <dbReference type="EMBL" id="MSR92882.1"/>
    </source>
</evidence>
<evidence type="ECO:0000313" key="8">
    <source>
        <dbReference type="Proteomes" id="UP000434409"/>
    </source>
</evidence>
<feature type="domain" description="Rhodanese" evidence="6">
    <location>
        <begin position="213"/>
        <end position="318"/>
    </location>
</feature>
<keyword evidence="8" id="KW-1185">Reference proteome</keyword>
<dbReference type="PROSITE" id="PS50206">
    <property type="entry name" value="RHODANESE_3"/>
    <property type="match status" value="2"/>
</dbReference>
<comment type="caution">
    <text evidence="7">The sequence shown here is derived from an EMBL/GenBank/DDBJ whole genome shotgun (WGS) entry which is preliminary data.</text>
</comment>
<proteinExistence type="predicted"/>
<dbReference type="GO" id="GO:0004792">
    <property type="term" value="F:thiosulfate-cyanide sulfurtransferase activity"/>
    <property type="evidence" value="ECO:0007669"/>
    <property type="project" value="UniProtKB-EC"/>
</dbReference>
<keyword evidence="7" id="KW-0808">Transferase</keyword>
<dbReference type="InterPro" id="IPR036873">
    <property type="entry name" value="Rhodanese-like_dom_sf"/>
</dbReference>
<feature type="signal peptide" evidence="5">
    <location>
        <begin position="1"/>
        <end position="22"/>
    </location>
</feature>
<feature type="domain" description="Rhodanese" evidence="6">
    <location>
        <begin position="70"/>
        <end position="184"/>
    </location>
</feature>
<gene>
    <name evidence="7" type="ORF">FYJ34_00980</name>
</gene>
<dbReference type="EMBL" id="VULY01000018">
    <property type="protein sequence ID" value="MSR92882.1"/>
    <property type="molecule type" value="Genomic_DNA"/>
</dbReference>
<evidence type="ECO:0000256" key="3">
    <source>
        <dbReference type="ARBA" id="ARBA00047549"/>
    </source>
</evidence>
<feature type="region of interest" description="Disordered" evidence="4">
    <location>
        <begin position="29"/>
        <end position="51"/>
    </location>
</feature>
<dbReference type="SMART" id="SM00450">
    <property type="entry name" value="RHOD"/>
    <property type="match status" value="2"/>
</dbReference>
<keyword evidence="5" id="KW-0732">Signal</keyword>
<protein>
    <recommendedName>
        <fullName evidence="1">thiosulfate sulfurtransferase</fullName>
        <ecNumber evidence="1">2.8.1.1</ecNumber>
    </recommendedName>
</protein>
<evidence type="ECO:0000256" key="2">
    <source>
        <dbReference type="ARBA" id="ARBA00022737"/>
    </source>
</evidence>
<sequence>MKKNRKILLMTLLLFGSLLLFGCHKKQEPTAERKTVEEKEEAEGTEERKDDGHFHGKWIVDAEYAAGRVGAEDTIFVDSRGEKAAMMGTISGAIATTWQDWSEMSVGQGNAGYATYLPADKMSEILGNLGLTKDKEIIIIGEAKEGWGDDARLLTQLLACGYTDVKIVDGGYAAMKEKGAATQLFASKPEPAEVTVDQVDTSKIVTTEELQEHYADYKILDVRSKEEYDGAVLYGEAKGGHLKGAIHFPYTSLFQEDGTLKSNTEIQKMLKDAGVEPGDKVAAYCTGGIRSAYMQVVLEMCGYETSYNYIESFWRWSVAGEVE</sequence>
<evidence type="ECO:0000259" key="6">
    <source>
        <dbReference type="PROSITE" id="PS50206"/>
    </source>
</evidence>
<reference evidence="7 8" key="1">
    <citation type="submission" date="2019-08" db="EMBL/GenBank/DDBJ databases">
        <title>In-depth cultivation of the pig gut microbiome towards novel bacterial diversity and tailored functional studies.</title>
        <authorList>
            <person name="Wylensek D."/>
            <person name="Hitch T.C.A."/>
            <person name="Clavel T."/>
        </authorList>
    </citation>
    <scope>NUCLEOTIDE SEQUENCE [LARGE SCALE GENOMIC DNA]</scope>
    <source>
        <strain evidence="7 8">68-1-5</strain>
    </source>
</reference>
<evidence type="ECO:0000256" key="5">
    <source>
        <dbReference type="SAM" id="SignalP"/>
    </source>
</evidence>
<dbReference type="InterPro" id="IPR001763">
    <property type="entry name" value="Rhodanese-like_dom"/>
</dbReference>
<name>A0A6N7V0R4_9FIRM</name>
<dbReference type="Pfam" id="PF00581">
    <property type="entry name" value="Rhodanese"/>
    <property type="match status" value="2"/>
</dbReference>
<dbReference type="EC" id="2.8.1.1" evidence="1"/>
<dbReference type="CDD" id="cd01449">
    <property type="entry name" value="TST_Repeat_2"/>
    <property type="match status" value="1"/>
</dbReference>
<evidence type="ECO:0000256" key="4">
    <source>
        <dbReference type="SAM" id="MobiDB-lite"/>
    </source>
</evidence>
<accession>A0A6N7V0R4</accession>
<evidence type="ECO:0000256" key="1">
    <source>
        <dbReference type="ARBA" id="ARBA00012245"/>
    </source>
</evidence>
<dbReference type="InterPro" id="IPR051126">
    <property type="entry name" value="Thiosulfate_sulfurtransferase"/>
</dbReference>
<comment type="catalytic activity">
    <reaction evidence="3">
        <text>thiosulfate + hydrogen cyanide = thiocyanate + sulfite + 2 H(+)</text>
        <dbReference type="Rhea" id="RHEA:16881"/>
        <dbReference type="ChEBI" id="CHEBI:15378"/>
        <dbReference type="ChEBI" id="CHEBI:17359"/>
        <dbReference type="ChEBI" id="CHEBI:18022"/>
        <dbReference type="ChEBI" id="CHEBI:18407"/>
        <dbReference type="ChEBI" id="CHEBI:33542"/>
        <dbReference type="EC" id="2.8.1.1"/>
    </reaction>
</comment>
<feature type="chain" id="PRO_5039720862" description="thiosulfate sulfurtransferase" evidence="5">
    <location>
        <begin position="23"/>
        <end position="323"/>
    </location>
</feature>
<dbReference type="Gene3D" id="3.40.250.10">
    <property type="entry name" value="Rhodanese-like domain"/>
    <property type="match status" value="2"/>
</dbReference>
<dbReference type="PROSITE" id="PS51257">
    <property type="entry name" value="PROKAR_LIPOPROTEIN"/>
    <property type="match status" value="1"/>
</dbReference>
<dbReference type="RefSeq" id="WP_154475441.1">
    <property type="nucleotide sequence ID" value="NZ_VULY01000018.1"/>
</dbReference>
<dbReference type="AlphaFoldDB" id="A0A6N7V0R4"/>
<dbReference type="PANTHER" id="PTHR43855:SF1">
    <property type="entry name" value="THIOSULFATE SULFURTRANSFERASE"/>
    <property type="match status" value="1"/>
</dbReference>
<dbReference type="PANTHER" id="PTHR43855">
    <property type="entry name" value="THIOSULFATE SULFURTRANSFERASE"/>
    <property type="match status" value="1"/>
</dbReference>
<dbReference type="Proteomes" id="UP000434409">
    <property type="component" value="Unassembled WGS sequence"/>
</dbReference>
<organism evidence="7 8">
    <name type="scientific">Suipraeoptans intestinalis</name>
    <dbReference type="NCBI Taxonomy" id="2606628"/>
    <lineage>
        <taxon>Bacteria</taxon>
        <taxon>Bacillati</taxon>
        <taxon>Bacillota</taxon>
        <taxon>Clostridia</taxon>
        <taxon>Lachnospirales</taxon>
        <taxon>Lachnospiraceae</taxon>
        <taxon>Suipraeoptans</taxon>
    </lineage>
</organism>